<feature type="compositionally biased region" description="Basic and acidic residues" evidence="10">
    <location>
        <begin position="4963"/>
        <end position="4975"/>
    </location>
</feature>
<dbReference type="Pfam" id="PF07728">
    <property type="entry name" value="AAA_5"/>
    <property type="match status" value="8"/>
</dbReference>
<dbReference type="PIRSF" id="PIRSF010340">
    <property type="entry name" value="Midasin"/>
    <property type="match status" value="1"/>
</dbReference>
<evidence type="ECO:0000256" key="8">
    <source>
        <dbReference type="ARBA" id="ARBA00023242"/>
    </source>
</evidence>
<dbReference type="InterPro" id="IPR048617">
    <property type="entry name" value="MDN1_AAA_lid_4"/>
</dbReference>
<feature type="compositionally biased region" description="Acidic residues" evidence="10">
    <location>
        <begin position="4547"/>
        <end position="4556"/>
    </location>
</feature>
<comment type="subcellular location">
    <subcellularLocation>
        <location evidence="1">Nucleus</location>
        <location evidence="1">Nucleolus</location>
    </subcellularLocation>
    <subcellularLocation>
        <location evidence="2">Nucleus</location>
        <location evidence="2">Nucleoplasm</location>
    </subcellularLocation>
</comment>
<dbReference type="SUPFAM" id="SSF53300">
    <property type="entry name" value="vWA-like"/>
    <property type="match status" value="1"/>
</dbReference>
<organism evidence="12 13">
    <name type="scientific">Umbelopsis vinacea</name>
    <dbReference type="NCBI Taxonomy" id="44442"/>
    <lineage>
        <taxon>Eukaryota</taxon>
        <taxon>Fungi</taxon>
        <taxon>Fungi incertae sedis</taxon>
        <taxon>Mucoromycota</taxon>
        <taxon>Mucoromycotina</taxon>
        <taxon>Umbelopsidomycetes</taxon>
        <taxon>Umbelopsidales</taxon>
        <taxon>Umbelopsidaceae</taxon>
        <taxon>Umbelopsis</taxon>
    </lineage>
</organism>
<dbReference type="CDD" id="cd00009">
    <property type="entry name" value="AAA"/>
    <property type="match status" value="3"/>
</dbReference>
<evidence type="ECO:0000313" key="12">
    <source>
        <dbReference type="EMBL" id="KAG2177510.1"/>
    </source>
</evidence>
<evidence type="ECO:0000256" key="2">
    <source>
        <dbReference type="ARBA" id="ARBA00004642"/>
    </source>
</evidence>
<dbReference type="FunFam" id="3.40.50.300:FF:000582">
    <property type="entry name" value="Midasin"/>
    <property type="match status" value="1"/>
</dbReference>
<reference evidence="12" key="1">
    <citation type="submission" date="2020-12" db="EMBL/GenBank/DDBJ databases">
        <title>Metabolic potential, ecology and presence of endohyphal bacteria is reflected in genomic diversity of Mucoromycotina.</title>
        <authorList>
            <person name="Muszewska A."/>
            <person name="Okrasinska A."/>
            <person name="Steczkiewicz K."/>
            <person name="Drgas O."/>
            <person name="Orlowska M."/>
            <person name="Perlinska-Lenart U."/>
            <person name="Aleksandrzak-Piekarczyk T."/>
            <person name="Szatraj K."/>
            <person name="Zielenkiewicz U."/>
            <person name="Pilsyk S."/>
            <person name="Malc E."/>
            <person name="Mieczkowski P."/>
            <person name="Kruszewska J.S."/>
            <person name="Biernat P."/>
            <person name="Pawlowska J."/>
        </authorList>
    </citation>
    <scope>NUCLEOTIDE SEQUENCE</scope>
    <source>
        <strain evidence="12">WA0000051536</strain>
    </source>
</reference>
<feature type="compositionally biased region" description="Basic and acidic residues" evidence="10">
    <location>
        <begin position="4856"/>
        <end position="4877"/>
    </location>
</feature>
<evidence type="ECO:0000256" key="4">
    <source>
        <dbReference type="ARBA" id="ARBA00017143"/>
    </source>
</evidence>
<feature type="compositionally biased region" description="Basic and acidic residues" evidence="10">
    <location>
        <begin position="4673"/>
        <end position="4684"/>
    </location>
</feature>
<evidence type="ECO:0000256" key="9">
    <source>
        <dbReference type="PIRNR" id="PIRNR010340"/>
    </source>
</evidence>
<evidence type="ECO:0000256" key="6">
    <source>
        <dbReference type="ARBA" id="ARBA00022840"/>
    </source>
</evidence>
<dbReference type="Pfam" id="PF21108">
    <property type="entry name" value="MDN1_4th"/>
    <property type="match status" value="1"/>
</dbReference>
<feature type="compositionally biased region" description="Acidic residues" evidence="10">
    <location>
        <begin position="4845"/>
        <end position="4855"/>
    </location>
</feature>
<dbReference type="InterPro" id="IPR027417">
    <property type="entry name" value="P-loop_NTPase"/>
</dbReference>
<dbReference type="InterPro" id="IPR040848">
    <property type="entry name" value="AAA_lid_7"/>
</dbReference>
<comment type="function">
    <text evidence="9">Nuclear chaperone required for maturation and nuclear export of pre-60S ribosome subunits.</text>
</comment>
<dbReference type="SUPFAM" id="SSF52540">
    <property type="entry name" value="P-loop containing nucleoside triphosphate hydrolases"/>
    <property type="match status" value="6"/>
</dbReference>
<feature type="compositionally biased region" description="Basic and acidic residues" evidence="10">
    <location>
        <begin position="4591"/>
        <end position="4607"/>
    </location>
</feature>
<protein>
    <recommendedName>
        <fullName evidence="4 9">Midasin</fullName>
    </recommendedName>
</protein>
<dbReference type="PANTHER" id="PTHR48103:SF2">
    <property type="entry name" value="MIDASIN"/>
    <property type="match status" value="1"/>
</dbReference>
<dbReference type="PANTHER" id="PTHR48103">
    <property type="entry name" value="MIDASIN-RELATED"/>
    <property type="match status" value="1"/>
</dbReference>
<dbReference type="FunFam" id="3.40.50.300:FF:000142">
    <property type="entry name" value="Midasin"/>
    <property type="match status" value="1"/>
</dbReference>
<dbReference type="InterPro" id="IPR036465">
    <property type="entry name" value="vWFA_dom_sf"/>
</dbReference>
<dbReference type="GO" id="GO:0016887">
    <property type="term" value="F:ATP hydrolysis activity"/>
    <property type="evidence" value="ECO:0007669"/>
    <property type="project" value="InterPro"/>
</dbReference>
<dbReference type="GO" id="GO:0030687">
    <property type="term" value="C:preribosome, large subunit precursor"/>
    <property type="evidence" value="ECO:0007669"/>
    <property type="project" value="TreeGrafter"/>
</dbReference>
<dbReference type="FunFam" id="3.40.50.300:FF:001384">
    <property type="entry name" value="Midasin"/>
    <property type="match status" value="1"/>
</dbReference>
<comment type="similarity">
    <text evidence="3 9">Belongs to the midasin family.</text>
</comment>
<comment type="caution">
    <text evidence="12">The sequence shown here is derived from an EMBL/GenBank/DDBJ whole genome shotgun (WGS) entry which is preliminary data.</text>
</comment>
<feature type="compositionally biased region" description="Basic and acidic residues" evidence="10">
    <location>
        <begin position="4692"/>
        <end position="4713"/>
    </location>
</feature>
<accession>A0A8H7PPM8</accession>
<evidence type="ECO:0000313" key="13">
    <source>
        <dbReference type="Proteomes" id="UP000612746"/>
    </source>
</evidence>
<feature type="compositionally biased region" description="Acidic residues" evidence="10">
    <location>
        <begin position="4820"/>
        <end position="4834"/>
    </location>
</feature>
<keyword evidence="7 9" id="KW-0143">Chaperone</keyword>
<name>A0A8H7PPM8_9FUNG</name>
<dbReference type="GO" id="GO:0005524">
    <property type="term" value="F:ATP binding"/>
    <property type="evidence" value="ECO:0007669"/>
    <property type="project" value="UniProtKB-KW"/>
</dbReference>
<dbReference type="FunFam" id="3.40.50.300:FF:001053">
    <property type="entry name" value="Midasin"/>
    <property type="match status" value="1"/>
</dbReference>
<feature type="compositionally biased region" description="Acidic residues" evidence="10">
    <location>
        <begin position="4758"/>
        <end position="4795"/>
    </location>
</feature>
<sequence>MVACTPVSLSVMDSDIVMTEAVAAEQKVSLFSPLTMDLKVAVEALIIVLERLSDSPDDMTILRAFVADPDNANKSNLLDCVSRLMLRQDLTMFIIRTFRPLAVDLVARWLTPRFLDFLVSNDSIHIVYRIESTAKAFSLILPIAPQTKSLAVTFFTQSPSLFERLHYIDSQKELENELASNKALVDLLLTTYRLLSYSTSTFSPLWSWSPLFALLSSSSSTVRYLTVLCLSKVYGITDQMTAQALRALTDCGDAPAEEFFVEVEGQKVDLRTFTILEQERLAKAQISMLENSYSTQDNSNYLQESDLSTLTIDLCGVILPKPQSPVNTQLNEAKKVDPLVLTGTTAKNLHTIGLALSIGAPVLLEGLTGAGKTALVEEVARKVGRLQELVKIHLGDQTDSKVLLGTYVATSTPGSFKWQPGVLTTAVREGRWVLIEDIDLAPSEVISMLLPLLETRHLFIPSRGEKLKAKEGFQLFATRSMLPSRGGRVVRRSGGADSGIGASLWTKVHVEPLTKSELDLVIRKKFLNLSSISKDIMQVFQTIVDIYQDPNFSSISSSTMGRFISTRDLMKWCYRINVLIGAKSKENGSKLLPELGIDEAVRQDLFSEAIDCFCGMISNYENWVVVLEKIGEVLQLSREMVTLYIAQYKPALTITESTISIGRVNFDKSSKAKEQGSLVKREQKRPFATTSHALRLLERIAVCVHLNEPILLVGETGTGKTTVVQHLADMMDQNLVVVNLSQQSDSSDLLGGFKPVDGKIIAIPLKEEFDKLFERTFSVKKNAKFLDMVRKTYIHKKWPNFAAMLRQAVKMADARFEAEQDQKEEAQKKKKASSPQLRNAWKQFTARLAEFEVQQSQMENKFVFSFLEGSLVKAVRRGDWILLDEINLATTETLECLSGLLQDASGSLLLTEKGDAEPIKRHPNFRVFACMNPATDVGKRDLPPGLRNRFTEFYVHPPDSRREDLLQIVRQYLSNVIAGDERACEDVADFYLQAKKLAADHKLVDGANQRPHFSMRTLARALTYINQITSAYGLRRSLYEGFCMTFMTSLDQESTAILHDLIFKTLLRGVRDPSHLITQIPKQPNGDFVQFGSFWLEKGAQGEEEPNNFILTPSVESNLHNLARVVMSGKFPVLIQGPTSSGKTSMVEYVAKRTGHRFVRINNHENTDLQEYLGTYISNADGKLVFQEGVLVEALRKGYWIVLDELNLAPSDVLEALNRLLDDNRELLIPETQEIVKPHPQFMLFATQNPAGLYGGRKALSRAFRNRFLELYFDDIPEAELETILSKRCSMAPSYCKKLVQVYKALMERRQSTRIFEQKHGFITLRDLFRWAGRDAVGYQELAEHGYMLLAERCRKPEEKFVVKEVLEKVMKVTIDEAQLYDCEQLEEFAIYDQILKQKTGAGNKLVWTKAMRRLFSLVARCIRFNEPVLLVGETGCGKTTVCQMLAETMNTNLSIVNCHQNTETADLLGGQRPVRNKNSSEYELKSELLQFMGDRTDLSMESSMADLMEEFNTLGLSTDDDQVRDLQQKCKKARTLFEWHDGPLVQTLKDGDFFLLDEISLADDSVLERLNSVLEPHRLLVLAEKGGKSVEELNAKDGFQFFATMNPGGDYGKKELSPALRNRFTEIWVPAVSDKEDLVQIIDEQLQHDSLAGYGIKMLEFIDWYSNTLGQTRLVVSLRDILSWVNFMNSSVSQGLDANTSFVHGGCLVLLDGLGSHASSGSLLSGNTLRDFRLKCLRHMADIKGNKLLSEREIIGEKSNAVVLTDEKMAIGPFQIPRGAHGNEKIKFTLLAPTTSDNAMRVIRAMQVRKPILLEGSPGVGKTSLVSALAAASGHKLVRINLSEQTDLMDLFGSDLPVEGGNSGEFAWRDAPFLQAMKSGDWVLLDELNLASQSVLEGLNSCLDHRGAVYIPELDREFFCADQFRVFGAQNPLQQGGGRKGLPKSFVNRFTQVYVEQLDASDLLFICSHLFPTVEQSIMEKMIQFNTLMYNETMIHCSFGRRGSPWEFNLRDVFRWLELMQKTDNLSLGHTPDPAQYLEAIYLQRLRTEDDRMHAIRLYEKTFKTTYKRTTHPYYHISPSHVQVGHSLLTRRAVTTGINSLEQEQHLLQSSLAPMETLMKCVEMNWMAIINGPSSSGKTTLIRLLSNLTGNVLEEFAMNGGVDTMELLGGFEQVDLARHRQVARTRLQKLTNSVTKTLLHSLTVNVDDANKRMDTISQVRQLNDAFYTFEHQHRMNDLSSSAAQSNSEKFDYVLIERILEQVIACSNNDADIIETVNSIRVSIEELQVLESSSVSGRFEWIDGVLINALEKGLWLLIDNANLCNPSVLDRLNPLFENDGVLMVNERGLVNGEVKVIKPHPNFRMFMTVDPRNGELSRAMRNRGVEIALVDSSWISSEQSVKKLANALGVRGSKLPLLLRDFHQHVIDKNKFAKDLNSRDLLMLCQFLYERLQRGQNFTVAARESLSQVYPLLDIASDETLDTLLTLLEAIPADAGDIKNMIAPTACPHLISGSFLKENSAFANVSLQGAVLFAILIDNTRYSDVPALMERSLETAAQYFIETTSFQDYQLRLQWLRHVATQNPERAATAASAKVSQAITTIMSHPLSQAMFDLHARLSTILNIPADFLNALPMDLSQNPQFSESLHALIDNHEAKEELEVIWSQIKNNAKAQQLLARLVAMEYADNEVRRSAEKLKIGSLTVLQQSYCFVQGRVNENQLSHPVIQSLYTTLETTKQTVLNWINEAGYLSAPQETFDLFTSLLDDRQNLVSSLHSTELNLGDLIILLKMFKKTAVSLNKTTEAKMETLLDQLQAMVAHFDLNTGKSMKLLWNYFRPTTLSAERVFDVERSIYELSTAISYFSTDKSECDPSNIAFHTSNELKSNLIEGAATLYVIDEDKSKHAMQLARSLSSVPELVKSQLEDLRKHLAVESRVTAPSIWSLALLPIFDHSSVLKEMQLISQIMHAIADSTLDKVSNGLNFIVLREISHSSVFTMQSKLEQIRELATLVKDFDMKNSSRDAMHLVPYQRLIWLLEGVEESNTEKTRPYIASLLRDISSNWHSRLWRNSYLHDGVFNLTNNENGSKIPHVTPGSSALYQAVETLTCLNISVSVNQMPVDAFDNALEQLKRLRSHLVSKYDTGDRFILELNLVVQNAHQMFEALSRKMDADIASKCISIFRSLDATLSELAAKNSTNTLADAVISQVSDDVTKLIAETSSLDLPELFVQALKSIVECCDGLQSKDDAKFLQSIGKSRAQLAVAFLLSYIPNYPLDPTAKPRMKVQLLQQMRENLETSIAVRREIEQCFTGSSTNATIEEQIDQVNRIDNTLDSSLVTFSLRPAQSQLGNIFVDLHHLKENMIMNHASALMRDLTAHQEGETLLHREILLQDNTLQFIDRAISKYPMYRDLLQPLLDAVHELKYGVRLMVNSRSESEDAENAVIEKIVSALARYPAINVGNEDLDWHMLAEPQKVAVVKHIIFSRQSIDRKWAFYLRYLIVVLQRLVMDIGNHGHLQAQDVASIDNIYSEISRVWKASEEHAKKLAIEEEQLYKTRVRKHDGVTDEEIDEADLKRMFADFSEEFDDLIDDDMNGNTKTQAEPEVEEGNVLDDDDVFLIGKLHLKLFSMYSYAEYQSDNSLPVKDIRSRSYKMAGHLSALATAPSHYKLDTFGCAGHLVNVQYTLERLEATSEATTKVGSGSIYDFYKSENIAEAKCIYPLLNAMKIRILELVDQWPDHAVLQQLIVIIDRLVGFPIVSPIAKLLTGIELLLQKSEDWEAYASRDVSIKEHRDAIISLIVRWRQLELNCWPKLLAAQEQYSQDGAYKWWFHLYDTVISTSIQTGSTDEDKENTKNLLSVMDHFLQSSPIGEFKTRLNMVDSFRKHLNVESHFTDAAGGSGANYAALSSLLSNVHDYYSQFSVSVQAMLERLRKPIEKQLKDFVKIASWKDVNIYALRQSAQKTHTQLHKCIRKYKDVLMRSTLDVIGVYNEEIAMYQYGDEKKYGDVNLGFVNQLASASDSWLVKSKFPTAGLIEQSPAKDRFKNIDRTFNRLQSYFKSDILPVDSLLANLPLESFLTEVIQQIKTFQKETPAELTDENKSQVKLQKVFKKKSLVDFLKQLRRLGLKIRVPTLAEQNQDNTLVFRQRKAQLSMVLQDRDLLDSSLSYISWAAPDLIKLWDKANTYYFSSVARISHLRSVSKVNVHTDISLTEVERSVSATEHMFAFIRQERSALSRAELSMSLVEGITVQLAAACSQHPLEALEDSERLTVKKMSADKLVDVISQTIELLSLQSTYGSSNTVLQIELGQLLQEARTVHKDINEIYKRVYLYPRSTHSVDTILMSSDVQAKIQDVDTYFKTLQSRLIEISQDTPSVYQVLLPIVQHLEEASKNQPTVVSTDAAVDLTSVQDQVHGTIDAILTSIQDMRNLASKTEYAEDDLEYGMPENHIRDQHAAQINRLNALHLDVLGKRLLELLKTLSLYNQTESADLNSASILLQQLYPFVQQHMLIVQRTLCEVLLHHKAMAKLTYVLINSFTLIMKKGFCLPEGMADDEEGDGMDDNVQGTGVGEGQGNKDVSDQIEDEEQVLGLQNEVEPAKDEKKDTKEEKNGLEMENDFEGDLEDIEEDDDDEKKEDDDDAEEDEEDEMDDQVGDVDDLDPDAVDDKMWGDDSAEGLNESDKTIDEDKSNGEQQDSDIVAKEEPDSADGKDQKSEKQQDDQGDDKEEGDGKEPEIDEEGEEGEDEGQDEGQDNKAGEQMNAEIPEAETLDLPDDLMMDGDEGDEQDGEEKGEDFNDAMDLDDDHKGEEEEMMDEDGEAFKDKLDEAEPEAEGEEMPEEQADGTAQMKDDKEAEEEENEEENEREKEGENAGDHQEEAEGAGKIEEDEEETGQTGPDHEAPEADTIADNQFGIQGSSGKASSSAAGQQEGEDEEAEESASKDQPQSKSRDKQGKSEHGKDEASNVDESSNEPKAEDDKDSDPSKPNPQRSLGDALENWKRRLADVMDAEEDDDEEEAGDEKKPEESDDIEVQDNHAFEYIKNDEDAHDMQTMGSAAQDQLKQMDLGAMDETVPESEDQVAGEMDMDDMDEEAKPIEQLDQYPIDKDQNDNAKGAILNKRNPQDSKIPEESDILTTDGSVVAHEPLDEQDIEQLREELENKVSQWRDQGRDEQTSRELWQQYENITHDLALGLCEQLRLILEPTLATKLKGDYRTGKRLNMKKIIPYIASQFKKDKIWLRRTKPSKRQYQVMISVDDSKSMSESHSVQLAYETLALISKALSQLEVGDIAITSFGERIQLLHPFDQPFTDESGASVLRQFTFGQDKTYVKKLVESSIALLENAKNNHSGNGDLWQLQLIISDGICEDHEALKALVREAAEHQIMIIFIVVDNKPEKDSILNTTNVKYSMVNGKMSLQMTPYLESFPFQYFLILRDINALPEVLSDALRQYFSFVTA</sequence>
<dbReference type="Gene3D" id="3.40.50.300">
    <property type="entry name" value="P-loop containing nucleotide triphosphate hydrolases"/>
    <property type="match status" value="6"/>
</dbReference>
<dbReference type="InterPro" id="IPR041190">
    <property type="entry name" value="Midasin_AAA_lid_5"/>
</dbReference>
<feature type="compositionally biased region" description="Acidic residues" evidence="10">
    <location>
        <begin position="4728"/>
        <end position="4744"/>
    </location>
</feature>
<evidence type="ECO:0000256" key="7">
    <source>
        <dbReference type="ARBA" id="ARBA00023186"/>
    </source>
</evidence>
<dbReference type="Pfam" id="PF17867">
    <property type="entry name" value="AAA_lid_7"/>
    <property type="match status" value="3"/>
</dbReference>
<dbReference type="OrthoDB" id="5186at2759"/>
<dbReference type="InterPro" id="IPR002035">
    <property type="entry name" value="VWF_A"/>
</dbReference>
<evidence type="ECO:0000256" key="5">
    <source>
        <dbReference type="ARBA" id="ARBA00022741"/>
    </source>
</evidence>
<evidence type="ECO:0000256" key="1">
    <source>
        <dbReference type="ARBA" id="ARBA00004604"/>
    </source>
</evidence>
<gene>
    <name evidence="12" type="ORF">INT44_008021</name>
</gene>
<dbReference type="FunFam" id="3.40.50.300:FF:001368">
    <property type="entry name" value="Midasin"/>
    <property type="match status" value="1"/>
</dbReference>
<dbReference type="GO" id="GO:0000027">
    <property type="term" value="P:ribosomal large subunit assembly"/>
    <property type="evidence" value="ECO:0007669"/>
    <property type="project" value="InterPro"/>
</dbReference>
<feature type="compositionally biased region" description="Low complexity" evidence="10">
    <location>
        <begin position="4907"/>
        <end position="4921"/>
    </location>
</feature>
<feature type="compositionally biased region" description="Basic and acidic residues" evidence="10">
    <location>
        <begin position="5089"/>
        <end position="5102"/>
    </location>
</feature>
<dbReference type="PROSITE" id="PS00675">
    <property type="entry name" value="SIGMA54_INTERACT_1"/>
    <property type="match status" value="1"/>
</dbReference>
<dbReference type="InterPro" id="IPR012099">
    <property type="entry name" value="Midasin"/>
</dbReference>
<keyword evidence="13" id="KW-1185">Reference proteome</keyword>
<evidence type="ECO:0000256" key="3">
    <source>
        <dbReference type="ARBA" id="ARBA00007188"/>
    </source>
</evidence>
<dbReference type="InterPro" id="IPR011704">
    <property type="entry name" value="ATPase_dyneun-rel_AAA"/>
</dbReference>
<evidence type="ECO:0000259" key="11">
    <source>
        <dbReference type="PROSITE" id="PS50234"/>
    </source>
</evidence>
<dbReference type="EMBL" id="JAEPRA010000012">
    <property type="protein sequence ID" value="KAG2177510.1"/>
    <property type="molecule type" value="Genomic_DNA"/>
</dbReference>
<feature type="compositionally biased region" description="Basic and acidic residues" evidence="10">
    <location>
        <begin position="4940"/>
        <end position="4955"/>
    </location>
</feature>
<proteinExistence type="inferred from homology"/>
<dbReference type="PROSITE" id="PS50234">
    <property type="entry name" value="VWFA"/>
    <property type="match status" value="1"/>
</dbReference>
<feature type="region of interest" description="Disordered" evidence="10">
    <location>
        <begin position="4547"/>
        <end position="5028"/>
    </location>
</feature>
<feature type="compositionally biased region" description="Acidic residues" evidence="10">
    <location>
        <begin position="4999"/>
        <end position="5011"/>
    </location>
</feature>
<dbReference type="Pfam" id="PF17865">
    <property type="entry name" value="AAA_lid_5"/>
    <property type="match status" value="1"/>
</dbReference>
<dbReference type="InterPro" id="IPR025662">
    <property type="entry name" value="Sigma_54_int_dom_ATP-bd_1"/>
</dbReference>
<feature type="region of interest" description="Disordered" evidence="10">
    <location>
        <begin position="5089"/>
        <end position="5132"/>
    </location>
</feature>
<feature type="compositionally biased region" description="Acidic residues" evidence="10">
    <location>
        <begin position="4609"/>
        <end position="4657"/>
    </location>
</feature>
<dbReference type="GO" id="GO:0005730">
    <property type="term" value="C:nucleolus"/>
    <property type="evidence" value="ECO:0007669"/>
    <property type="project" value="UniProtKB-SubCell"/>
</dbReference>
<dbReference type="InterPro" id="IPR003593">
    <property type="entry name" value="AAA+_ATPase"/>
</dbReference>
<keyword evidence="6 9" id="KW-0067">ATP-binding</keyword>
<dbReference type="SMART" id="SM00382">
    <property type="entry name" value="AAA"/>
    <property type="match status" value="6"/>
</dbReference>
<dbReference type="GO" id="GO:0005654">
    <property type="term" value="C:nucleoplasm"/>
    <property type="evidence" value="ECO:0007669"/>
    <property type="project" value="UniProtKB-SubCell"/>
</dbReference>
<dbReference type="Proteomes" id="UP000612746">
    <property type="component" value="Unassembled WGS sequence"/>
</dbReference>
<dbReference type="GO" id="GO:0000055">
    <property type="term" value="P:ribosomal large subunit export from nucleus"/>
    <property type="evidence" value="ECO:0007669"/>
    <property type="project" value="TreeGrafter"/>
</dbReference>
<keyword evidence="8 9" id="KW-0539">Nucleus</keyword>
<feature type="domain" description="VWFA" evidence="11">
    <location>
        <begin position="5242"/>
        <end position="5439"/>
    </location>
</feature>
<keyword evidence="5 9" id="KW-0547">Nucleotide-binding</keyword>
<evidence type="ECO:0000256" key="10">
    <source>
        <dbReference type="SAM" id="MobiDB-lite"/>
    </source>
</evidence>
<dbReference type="Gene3D" id="3.40.50.410">
    <property type="entry name" value="von Willebrand factor, type A domain"/>
    <property type="match status" value="1"/>
</dbReference>
<dbReference type="CDD" id="cd01460">
    <property type="entry name" value="vWA_midasin"/>
    <property type="match status" value="1"/>
</dbReference>